<protein>
    <submittedName>
        <fullName evidence="3">Outer membrane protein beta-barrel domain-containing protein</fullName>
    </submittedName>
</protein>
<evidence type="ECO:0000256" key="1">
    <source>
        <dbReference type="SAM" id="SignalP"/>
    </source>
</evidence>
<dbReference type="InterPro" id="IPR025665">
    <property type="entry name" value="Beta-barrel_OMP_2"/>
</dbReference>
<feature type="chain" id="PRO_5010186747" evidence="1">
    <location>
        <begin position="21"/>
        <end position="210"/>
    </location>
</feature>
<dbReference type="RefSeq" id="WP_023575193.1">
    <property type="nucleotide sequence ID" value="NZ_CBCSBQ010000013.1"/>
</dbReference>
<evidence type="ECO:0000313" key="4">
    <source>
        <dbReference type="Proteomes" id="UP000182124"/>
    </source>
</evidence>
<organism evidence="3 4">
    <name type="scientific">Flavobacterium saliperosum</name>
    <dbReference type="NCBI Taxonomy" id="329186"/>
    <lineage>
        <taxon>Bacteria</taxon>
        <taxon>Pseudomonadati</taxon>
        <taxon>Bacteroidota</taxon>
        <taxon>Flavobacteriia</taxon>
        <taxon>Flavobacteriales</taxon>
        <taxon>Flavobacteriaceae</taxon>
        <taxon>Flavobacterium</taxon>
    </lineage>
</organism>
<evidence type="ECO:0000259" key="2">
    <source>
        <dbReference type="Pfam" id="PF13568"/>
    </source>
</evidence>
<name>A0A1G4V2F4_9FLAO</name>
<proteinExistence type="predicted"/>
<dbReference type="eggNOG" id="COG3637">
    <property type="taxonomic scope" value="Bacteria"/>
</dbReference>
<dbReference type="EMBL" id="FMTY01000001">
    <property type="protein sequence ID" value="SCX00139.1"/>
    <property type="molecule type" value="Genomic_DNA"/>
</dbReference>
<dbReference type="Proteomes" id="UP000182124">
    <property type="component" value="Unassembled WGS sequence"/>
</dbReference>
<feature type="domain" description="Outer membrane protein beta-barrel" evidence="2">
    <location>
        <begin position="18"/>
        <end position="189"/>
    </location>
</feature>
<dbReference type="STRING" id="329186.SAMN02927925_00104"/>
<sequence length="210" mass="23255">MKKKMIFVFLLFSLCFYAQSDDTATPSKFSFGVSGGVNFSNLLQSDGGNQNSITGFHFMGFGEYRFSDKLSIQPGVAYSRQGAETDEMYDAESNTTTKFKIALDYVNVPILLKYYVVKGFGVEAGPQIGFLTTAKAKDIFVDGESSDIDVDIKDMFKSVDFGIDVGVFYDFQQGFLVGGRYNYGVSDIAEDNPGDPITNSVFQLYLGFKY</sequence>
<dbReference type="AlphaFoldDB" id="A0A1G4V2F4"/>
<dbReference type="Pfam" id="PF13568">
    <property type="entry name" value="OMP_b-brl_2"/>
    <property type="match status" value="1"/>
</dbReference>
<feature type="signal peptide" evidence="1">
    <location>
        <begin position="1"/>
        <end position="20"/>
    </location>
</feature>
<accession>A0A1G4V2F4</accession>
<keyword evidence="1" id="KW-0732">Signal</keyword>
<gene>
    <name evidence="3" type="ORF">SAMN02927925_00104</name>
</gene>
<reference evidence="3 4" key="1">
    <citation type="submission" date="2016-10" db="EMBL/GenBank/DDBJ databases">
        <authorList>
            <person name="de Groot N.N."/>
        </authorList>
    </citation>
    <scope>NUCLEOTIDE SEQUENCE [LARGE SCALE GENOMIC DNA]</scope>
    <source>
        <strain evidence="3 4">CGMCC 1.3801</strain>
    </source>
</reference>
<evidence type="ECO:0000313" key="3">
    <source>
        <dbReference type="EMBL" id="SCX00139.1"/>
    </source>
</evidence>